<keyword evidence="6" id="KW-0472">Membrane</keyword>
<evidence type="ECO:0000313" key="7">
    <source>
        <dbReference type="Proteomes" id="UP000492821"/>
    </source>
</evidence>
<dbReference type="Proteomes" id="UP000492821">
    <property type="component" value="Unassembled WGS sequence"/>
</dbReference>
<reference evidence="8" key="2">
    <citation type="submission" date="2020-10" db="UniProtKB">
        <authorList>
            <consortium name="WormBaseParasite"/>
        </authorList>
    </citation>
    <scope>IDENTIFICATION</scope>
</reference>
<dbReference type="Pfam" id="PF04587">
    <property type="entry name" value="ADP_PFK_GK"/>
    <property type="match status" value="1"/>
</dbReference>
<evidence type="ECO:0000256" key="3">
    <source>
        <dbReference type="ARBA" id="ARBA00022777"/>
    </source>
</evidence>
<name>A0A7E4VT23_PANRE</name>
<reference evidence="7" key="1">
    <citation type="journal article" date="2013" name="Genetics">
        <title>The draft genome and transcriptome of Panagrellus redivivus are shaped by the harsh demands of a free-living lifestyle.</title>
        <authorList>
            <person name="Srinivasan J."/>
            <person name="Dillman A.R."/>
            <person name="Macchietto M.G."/>
            <person name="Heikkinen L."/>
            <person name="Lakso M."/>
            <person name="Fracchia K.M."/>
            <person name="Antoshechkin I."/>
            <person name="Mortazavi A."/>
            <person name="Wong G."/>
            <person name="Sternberg P.W."/>
        </authorList>
    </citation>
    <scope>NUCLEOTIDE SEQUENCE [LARGE SCALE GENOMIC DNA]</scope>
    <source>
        <strain evidence="7">MT8872</strain>
    </source>
</reference>
<keyword evidence="6" id="KW-1133">Transmembrane helix</keyword>
<keyword evidence="5" id="KW-0324">Glycolysis</keyword>
<feature type="transmembrane region" description="Helical" evidence="6">
    <location>
        <begin position="12"/>
        <end position="28"/>
    </location>
</feature>
<proteinExistence type="predicted"/>
<dbReference type="PANTHER" id="PTHR21208:SF0">
    <property type="entry name" value="ADP-DEPENDENT GLUCOKINASE"/>
    <property type="match status" value="1"/>
</dbReference>
<dbReference type="GO" id="GO:0006096">
    <property type="term" value="P:glycolytic process"/>
    <property type="evidence" value="ECO:0007669"/>
    <property type="project" value="UniProtKB-KW"/>
</dbReference>
<dbReference type="AlphaFoldDB" id="A0A7E4VT23"/>
<dbReference type="Gene3D" id="3.40.1190.20">
    <property type="match status" value="1"/>
</dbReference>
<evidence type="ECO:0000256" key="6">
    <source>
        <dbReference type="SAM" id="Phobius"/>
    </source>
</evidence>
<dbReference type="GO" id="GO:0006006">
    <property type="term" value="P:glucose metabolic process"/>
    <property type="evidence" value="ECO:0007669"/>
    <property type="project" value="TreeGrafter"/>
</dbReference>
<keyword evidence="2" id="KW-0479">Metal-binding</keyword>
<dbReference type="PANTHER" id="PTHR21208">
    <property type="entry name" value="ADP-DEPENDENT GLUCOKINASE"/>
    <property type="match status" value="1"/>
</dbReference>
<evidence type="ECO:0000256" key="5">
    <source>
        <dbReference type="ARBA" id="ARBA00023152"/>
    </source>
</evidence>
<keyword evidence="3" id="KW-0418">Kinase</keyword>
<evidence type="ECO:0000256" key="4">
    <source>
        <dbReference type="ARBA" id="ARBA00022842"/>
    </source>
</evidence>
<organism evidence="7 8">
    <name type="scientific">Panagrellus redivivus</name>
    <name type="common">Microworm</name>
    <dbReference type="NCBI Taxonomy" id="6233"/>
    <lineage>
        <taxon>Eukaryota</taxon>
        <taxon>Metazoa</taxon>
        <taxon>Ecdysozoa</taxon>
        <taxon>Nematoda</taxon>
        <taxon>Chromadorea</taxon>
        <taxon>Rhabditida</taxon>
        <taxon>Tylenchina</taxon>
        <taxon>Panagrolaimomorpha</taxon>
        <taxon>Panagrolaimoidea</taxon>
        <taxon>Panagrolaimidae</taxon>
        <taxon>Panagrellus</taxon>
    </lineage>
</organism>
<evidence type="ECO:0000256" key="1">
    <source>
        <dbReference type="ARBA" id="ARBA00022679"/>
    </source>
</evidence>
<dbReference type="PROSITE" id="PS51255">
    <property type="entry name" value="ADPK"/>
    <property type="match status" value="1"/>
</dbReference>
<dbReference type="WBParaSite" id="Pan_g23840.t1">
    <property type="protein sequence ID" value="Pan_g23840.t1"/>
    <property type="gene ID" value="Pan_g23840"/>
</dbReference>
<keyword evidence="7" id="KW-1185">Reference proteome</keyword>
<sequence length="496" mass="55880">MALLTSPYNYLLYYAVLAAAIPWFYSYYNDQQRMATMGVEQAITKAWDRIISLPTINFQRIVVGINCNVDVIVSGVGTMNQINATGRRQQHHDVMHSLDDLYENFVHFFSQGAPAERYMEDELSFEKLVRITESKSLKAHHSIGGNAALMAQKIASSFPSVTAVLVGPIGPRSHALLHPSVVRNNSTRIDQDDLHVILEYKQGEILGEYVAPASSRFITSRDQFSGSAPVIDMFFKAIAQSRPDLVILTGMHIMQNQPPDMRMEKLRLLKRSMLQVNPLIPIHFELGSMSDPAYVNEVLYKIIPNADSLALNEQELTFLSKVGNGPYNEQYPVRTGTLHVHKVVEMLHWLMTTFGHDRSKPDAPNYNYRLNRIHFRCMTFHIAVSKGTDWSNLAAGLAAGAKLAGRQSCNLNTYKTDSDLLEVRTAARTLLDKNIDKIYQFDPHNPIASWMRDGVVFIYTPVLVCKFPTHTVGVDDAISATALIYSQYYKLEKPHA</sequence>
<dbReference type="GO" id="GO:0005783">
    <property type="term" value="C:endoplasmic reticulum"/>
    <property type="evidence" value="ECO:0007669"/>
    <property type="project" value="TreeGrafter"/>
</dbReference>
<evidence type="ECO:0000256" key="2">
    <source>
        <dbReference type="ARBA" id="ARBA00022723"/>
    </source>
</evidence>
<dbReference type="InterPro" id="IPR029056">
    <property type="entry name" value="Ribokinase-like"/>
</dbReference>
<keyword evidence="4" id="KW-0460">Magnesium</keyword>
<dbReference type="SUPFAM" id="SSF53613">
    <property type="entry name" value="Ribokinase-like"/>
    <property type="match status" value="1"/>
</dbReference>
<accession>A0A7E4VT23</accession>
<protein>
    <submittedName>
        <fullName evidence="8">ADP-dependent glucokinase</fullName>
    </submittedName>
</protein>
<dbReference type="GO" id="GO:0043843">
    <property type="term" value="F:ADP-specific glucokinase activity"/>
    <property type="evidence" value="ECO:0007669"/>
    <property type="project" value="TreeGrafter"/>
</dbReference>
<dbReference type="InterPro" id="IPR007666">
    <property type="entry name" value="ADP_PFK/GK"/>
</dbReference>
<dbReference type="GO" id="GO:0046872">
    <property type="term" value="F:metal ion binding"/>
    <property type="evidence" value="ECO:0007669"/>
    <property type="project" value="UniProtKB-KW"/>
</dbReference>
<keyword evidence="6" id="KW-0812">Transmembrane</keyword>
<keyword evidence="1" id="KW-0808">Transferase</keyword>
<evidence type="ECO:0000313" key="8">
    <source>
        <dbReference type="WBParaSite" id="Pan_g23840.t1"/>
    </source>
</evidence>